<feature type="compositionally biased region" description="Basic and acidic residues" evidence="1">
    <location>
        <begin position="1"/>
        <end position="14"/>
    </location>
</feature>
<protein>
    <submittedName>
        <fullName evidence="4">SRRM_C domain-containing protein</fullName>
    </submittedName>
</protein>
<proteinExistence type="predicted"/>
<evidence type="ECO:0000313" key="2">
    <source>
        <dbReference type="EMBL" id="VDO12184.1"/>
    </source>
</evidence>
<feature type="compositionally biased region" description="Polar residues" evidence="1">
    <location>
        <begin position="44"/>
        <end position="60"/>
    </location>
</feature>
<reference evidence="2 3" key="2">
    <citation type="submission" date="2018-11" db="EMBL/GenBank/DDBJ databases">
        <authorList>
            <consortium name="Pathogen Informatics"/>
        </authorList>
    </citation>
    <scope>NUCLEOTIDE SEQUENCE [LARGE SCALE GENOMIC DNA]</scope>
</reference>
<accession>A0A0R3Q9D7</accession>
<dbReference type="EMBL" id="UZAG01001825">
    <property type="protein sequence ID" value="VDO12184.1"/>
    <property type="molecule type" value="Genomic_DNA"/>
</dbReference>
<evidence type="ECO:0000313" key="3">
    <source>
        <dbReference type="Proteomes" id="UP000280834"/>
    </source>
</evidence>
<dbReference type="STRING" id="42155.A0A0R3Q9D7"/>
<feature type="region of interest" description="Disordered" evidence="1">
    <location>
        <begin position="1"/>
        <end position="153"/>
    </location>
</feature>
<dbReference type="Proteomes" id="UP000280834">
    <property type="component" value="Unassembled WGS sequence"/>
</dbReference>
<evidence type="ECO:0000256" key="1">
    <source>
        <dbReference type="SAM" id="MobiDB-lite"/>
    </source>
</evidence>
<feature type="compositionally biased region" description="Basic and acidic residues" evidence="1">
    <location>
        <begin position="116"/>
        <end position="135"/>
    </location>
</feature>
<name>A0A0R3Q9D7_9BILA</name>
<dbReference type="WBParaSite" id="BTMF_0000294501-mRNA-1">
    <property type="protein sequence ID" value="BTMF_0000294501-mRNA-1"/>
    <property type="gene ID" value="BTMF_0000294501"/>
</dbReference>
<keyword evidence="3" id="KW-1185">Reference proteome</keyword>
<gene>
    <name evidence="2" type="ORF">BTMF_LOCUS2270</name>
</gene>
<evidence type="ECO:0000313" key="4">
    <source>
        <dbReference type="WBParaSite" id="BTMF_0000294501-mRNA-1"/>
    </source>
</evidence>
<dbReference type="AlphaFoldDB" id="A0A0R3Q9D7"/>
<feature type="compositionally biased region" description="Basic residues" evidence="1">
    <location>
        <begin position="90"/>
        <end position="108"/>
    </location>
</feature>
<sequence>MVYREADRLAESKNKLIGTEQSNKETHCSSPSCSNKSEERSEVSGGSPTTGSCLNSRQLMHSTKKKEKHSKDKEVSSKRRRKSVSPSFQHSRRSRSRSVSRSRKRRRSPSPSTNGKSREHERRSDHRKNDTRRDLIQTNRRSNQSSHRRRERVSWSLIILTKCLLSK</sequence>
<organism evidence="4">
    <name type="scientific">Brugia timori</name>
    <dbReference type="NCBI Taxonomy" id="42155"/>
    <lineage>
        <taxon>Eukaryota</taxon>
        <taxon>Metazoa</taxon>
        <taxon>Ecdysozoa</taxon>
        <taxon>Nematoda</taxon>
        <taxon>Chromadorea</taxon>
        <taxon>Rhabditida</taxon>
        <taxon>Spirurina</taxon>
        <taxon>Spiruromorpha</taxon>
        <taxon>Filarioidea</taxon>
        <taxon>Onchocercidae</taxon>
        <taxon>Brugia</taxon>
    </lineage>
</organism>
<reference evidence="4" key="1">
    <citation type="submission" date="2017-02" db="UniProtKB">
        <authorList>
            <consortium name="WormBaseParasite"/>
        </authorList>
    </citation>
    <scope>IDENTIFICATION</scope>
</reference>